<keyword evidence="2" id="KW-1185">Reference proteome</keyword>
<gene>
    <name evidence="1" type="ORF">AAC691_12830</name>
</gene>
<evidence type="ECO:0000313" key="1">
    <source>
        <dbReference type="EMBL" id="XAE41195.1"/>
    </source>
</evidence>
<protein>
    <recommendedName>
        <fullName evidence="3">DUF3806 domain-containing protein</fullName>
    </recommendedName>
</protein>
<evidence type="ECO:0000313" key="2">
    <source>
        <dbReference type="Proteomes" id="UP001449795"/>
    </source>
</evidence>
<organism evidence="1 2">
    <name type="scientific">Nguyenibacter vanlangensis</name>
    <dbReference type="NCBI Taxonomy" id="1216886"/>
    <lineage>
        <taxon>Bacteria</taxon>
        <taxon>Pseudomonadati</taxon>
        <taxon>Pseudomonadota</taxon>
        <taxon>Alphaproteobacteria</taxon>
        <taxon>Acetobacterales</taxon>
        <taxon>Acetobacteraceae</taxon>
        <taxon>Nguyenibacter</taxon>
    </lineage>
</organism>
<dbReference type="EMBL" id="CP152276">
    <property type="protein sequence ID" value="XAE41195.1"/>
    <property type="molecule type" value="Genomic_DNA"/>
</dbReference>
<accession>A0ABZ3D0I7</accession>
<evidence type="ECO:0008006" key="3">
    <source>
        <dbReference type="Google" id="ProtNLM"/>
    </source>
</evidence>
<dbReference type="Proteomes" id="UP001449795">
    <property type="component" value="Chromosome"/>
</dbReference>
<reference evidence="1 2" key="1">
    <citation type="submission" date="2024-04" db="EMBL/GenBank/DDBJ databases">
        <title>Complete genome sequence of Nguyenibacter vanlangesis HBCM-1154, a strain capable of nitrogen fixation, IAA production, and phosphorus solubilization isolated from sugarcane soil.</title>
        <authorList>
            <person name="MY HANH P."/>
        </authorList>
    </citation>
    <scope>NUCLEOTIDE SEQUENCE [LARGE SCALE GENOMIC DNA]</scope>
    <source>
        <strain evidence="1 2">HBCM 1154</strain>
    </source>
</reference>
<proteinExistence type="predicted"/>
<dbReference type="RefSeq" id="WP_342627175.1">
    <property type="nucleotide sequence ID" value="NZ_CP152276.1"/>
</dbReference>
<name>A0ABZ3D0I7_9PROT</name>
<sequence length="159" mass="16903">MLDELSAGPAPLMFPAPDGLAERVQMAAAHAMHTVRFGPDDVVRLRREGRKKANLLLPDDDADSTYIEMWCDHQGQARTVGALYSAGVVLVAVGDGWPGVGPKVLPGVLRVDAGGVVKIECAQEVRAAVFHQVAGFSGDVLRALDAVARGRTDLHQVMP</sequence>